<gene>
    <name evidence="2" type="ORF">SAMN05443633_1227</name>
</gene>
<sequence length="141" mass="16415">MNHLEAIEDIRNLKARYFQHLDKKNWNALADCLTDKVTFDYDPGNIHIKGKKDLLNNFESRHRQTKTAHTGSMPQIVITGDNSAIGIWFMNDVVVTDDSVIKEGYGYYHEEYTFTDGNWRISSIILERLFIKVSENNFTIE</sequence>
<dbReference type="Pfam" id="PF13577">
    <property type="entry name" value="SnoaL_4"/>
    <property type="match status" value="1"/>
</dbReference>
<reference evidence="3" key="1">
    <citation type="submission" date="2016-11" db="EMBL/GenBank/DDBJ databases">
        <authorList>
            <person name="Varghese N."/>
            <person name="Submissions S."/>
        </authorList>
    </citation>
    <scope>NUCLEOTIDE SEQUENCE [LARGE SCALE GENOMIC DNA]</scope>
    <source>
        <strain evidence="3">DSM 27619</strain>
    </source>
</reference>
<protein>
    <submittedName>
        <fullName evidence="2">SnoaL-like domain-containing protein</fullName>
    </submittedName>
</protein>
<dbReference type="RefSeq" id="WP_083531760.1">
    <property type="nucleotide sequence ID" value="NZ_FQUT01000022.1"/>
</dbReference>
<dbReference type="EMBL" id="FQUT01000022">
    <property type="protein sequence ID" value="SHG75704.1"/>
    <property type="molecule type" value="Genomic_DNA"/>
</dbReference>
<feature type="domain" description="SnoaL-like" evidence="1">
    <location>
        <begin position="3"/>
        <end position="123"/>
    </location>
</feature>
<dbReference type="OrthoDB" id="4941530at2"/>
<accession>A0A1M5ME84</accession>
<name>A0A1M5ME84_9FLAO</name>
<proteinExistence type="predicted"/>
<evidence type="ECO:0000259" key="1">
    <source>
        <dbReference type="Pfam" id="PF13577"/>
    </source>
</evidence>
<dbReference type="STRING" id="1416778.SAMN05443633_1227"/>
<dbReference type="Gene3D" id="3.10.450.50">
    <property type="match status" value="1"/>
</dbReference>
<dbReference type="Proteomes" id="UP000184518">
    <property type="component" value="Unassembled WGS sequence"/>
</dbReference>
<dbReference type="InterPro" id="IPR032710">
    <property type="entry name" value="NTF2-like_dom_sf"/>
</dbReference>
<dbReference type="InterPro" id="IPR037401">
    <property type="entry name" value="SnoaL-like"/>
</dbReference>
<keyword evidence="3" id="KW-1185">Reference proteome</keyword>
<organism evidence="2 3">
    <name type="scientific">Chryseobacterium arachidis</name>
    <dbReference type="NCBI Taxonomy" id="1416778"/>
    <lineage>
        <taxon>Bacteria</taxon>
        <taxon>Pseudomonadati</taxon>
        <taxon>Bacteroidota</taxon>
        <taxon>Flavobacteriia</taxon>
        <taxon>Flavobacteriales</taxon>
        <taxon>Weeksellaceae</taxon>
        <taxon>Chryseobacterium group</taxon>
        <taxon>Chryseobacterium</taxon>
    </lineage>
</organism>
<dbReference type="CDD" id="cd00531">
    <property type="entry name" value="NTF2_like"/>
    <property type="match status" value="1"/>
</dbReference>
<evidence type="ECO:0000313" key="2">
    <source>
        <dbReference type="EMBL" id="SHG75704.1"/>
    </source>
</evidence>
<dbReference type="AlphaFoldDB" id="A0A1M5ME84"/>
<dbReference type="SUPFAM" id="SSF54427">
    <property type="entry name" value="NTF2-like"/>
    <property type="match status" value="1"/>
</dbReference>
<evidence type="ECO:0000313" key="3">
    <source>
        <dbReference type="Proteomes" id="UP000184518"/>
    </source>
</evidence>